<evidence type="ECO:0000313" key="13">
    <source>
        <dbReference type="Proteomes" id="UP001163687"/>
    </source>
</evidence>
<dbReference type="GO" id="GO:0006427">
    <property type="term" value="P:histidyl-tRNA aminoacylation"/>
    <property type="evidence" value="ECO:0007669"/>
    <property type="project" value="TreeGrafter"/>
</dbReference>
<feature type="region of interest" description="Disordered" evidence="10">
    <location>
        <begin position="401"/>
        <end position="446"/>
    </location>
</feature>
<comment type="subunit">
    <text evidence="4 8">Heteromultimer composed of HisG and HisZ subunits.</text>
</comment>
<dbReference type="GO" id="GO:0000105">
    <property type="term" value="P:L-histidine biosynthetic process"/>
    <property type="evidence" value="ECO:0007669"/>
    <property type="project" value="UniProtKB-UniRule"/>
</dbReference>
<dbReference type="PROSITE" id="PS50862">
    <property type="entry name" value="AA_TRNA_LIGASE_II"/>
    <property type="match status" value="1"/>
</dbReference>
<comment type="pathway">
    <text evidence="2 8">Amino-acid biosynthesis; L-histidine biosynthesis; L-histidine from 5-phospho-alpha-D-ribose 1-diphosphate: step 1/9.</text>
</comment>
<dbReference type="Proteomes" id="UP001163687">
    <property type="component" value="Chromosome"/>
</dbReference>
<feature type="compositionally biased region" description="Low complexity" evidence="10">
    <location>
        <begin position="414"/>
        <end position="427"/>
    </location>
</feature>
<comment type="function">
    <text evidence="7 8">Required for the first step of histidine biosynthesis. May allow the feedback regulation of ATP phosphoribosyltransferase activity by histidine.</text>
</comment>
<reference evidence="12" key="1">
    <citation type="submission" date="2022-03" db="EMBL/GenBank/DDBJ databases">
        <title>Complete genome sequence of Caldinitratiruptor microaerophilus.</title>
        <authorList>
            <person name="Mukaiyama R."/>
            <person name="Nishiyama T."/>
            <person name="Ueda K."/>
        </authorList>
    </citation>
    <scope>NUCLEOTIDE SEQUENCE</scope>
    <source>
        <strain evidence="12">JCM 16183</strain>
    </source>
</reference>
<feature type="binding site" evidence="9">
    <location>
        <begin position="86"/>
        <end position="88"/>
    </location>
    <ligand>
        <name>L-histidine</name>
        <dbReference type="ChEBI" id="CHEBI:57595"/>
    </ligand>
</feature>
<comment type="miscellaneous">
    <text evidence="8">This function is generally fulfilled by the C-terminal part of HisG, which is missing in some bacteria such as this one.</text>
</comment>
<comment type="similarity">
    <text evidence="3 8">Belongs to the class-II aminoacyl-tRNA synthetase family. HisZ subfamily.</text>
</comment>
<name>A0AA35CP35_9FIRM</name>
<dbReference type="SUPFAM" id="SSF55681">
    <property type="entry name" value="Class II aaRS and biotin synthetases"/>
    <property type="match status" value="1"/>
</dbReference>
<dbReference type="KEGG" id="cmic:caldi_23620"/>
<keyword evidence="8" id="KW-0028">Amino-acid biosynthesis</keyword>
<organism evidence="12 13">
    <name type="scientific">Caldinitratiruptor microaerophilus</name>
    <dbReference type="NCBI Taxonomy" id="671077"/>
    <lineage>
        <taxon>Bacteria</taxon>
        <taxon>Bacillati</taxon>
        <taxon>Bacillota</taxon>
        <taxon>Clostridia</taxon>
        <taxon>Eubacteriales</taxon>
        <taxon>Symbiobacteriaceae</taxon>
        <taxon>Caldinitratiruptor</taxon>
    </lineage>
</organism>
<dbReference type="EMBL" id="AP025628">
    <property type="protein sequence ID" value="BDG61272.1"/>
    <property type="molecule type" value="Genomic_DNA"/>
</dbReference>
<evidence type="ECO:0000256" key="3">
    <source>
        <dbReference type="ARBA" id="ARBA00005539"/>
    </source>
</evidence>
<feature type="binding site" evidence="9">
    <location>
        <begin position="277"/>
        <end position="278"/>
    </location>
    <ligand>
        <name>L-histidine</name>
        <dbReference type="ChEBI" id="CHEBI:57595"/>
    </ligand>
</feature>
<dbReference type="PIRSF" id="PIRSF001549">
    <property type="entry name" value="His-tRNA_synth"/>
    <property type="match status" value="1"/>
</dbReference>
<dbReference type="GO" id="GO:0140096">
    <property type="term" value="F:catalytic activity, acting on a protein"/>
    <property type="evidence" value="ECO:0007669"/>
    <property type="project" value="UniProtKB-ARBA"/>
</dbReference>
<feature type="binding site" evidence="9">
    <location>
        <position position="134"/>
    </location>
    <ligand>
        <name>L-histidine</name>
        <dbReference type="ChEBI" id="CHEBI:57595"/>
    </ligand>
</feature>
<feature type="binding site" evidence="9">
    <location>
        <position position="273"/>
    </location>
    <ligand>
        <name>L-histidine</name>
        <dbReference type="ChEBI" id="CHEBI:57595"/>
    </ligand>
</feature>
<dbReference type="Gene3D" id="3.30.930.10">
    <property type="entry name" value="Bira Bifunctional Protein, Domain 2"/>
    <property type="match status" value="1"/>
</dbReference>
<dbReference type="GO" id="GO:0016740">
    <property type="term" value="F:transferase activity"/>
    <property type="evidence" value="ECO:0007669"/>
    <property type="project" value="UniProtKB-ARBA"/>
</dbReference>
<gene>
    <name evidence="8" type="primary">hisZ</name>
    <name evidence="12" type="ORF">caldi_23620</name>
</gene>
<evidence type="ECO:0000256" key="2">
    <source>
        <dbReference type="ARBA" id="ARBA00004667"/>
    </source>
</evidence>
<feature type="domain" description="Aminoacyl-transfer RNA synthetases class-II family profile" evidence="11">
    <location>
        <begin position="28"/>
        <end position="348"/>
    </location>
</feature>
<evidence type="ECO:0000256" key="1">
    <source>
        <dbReference type="ARBA" id="ARBA00004496"/>
    </source>
</evidence>
<dbReference type="InterPro" id="IPR041715">
    <property type="entry name" value="HisRS-like_core"/>
</dbReference>
<keyword evidence="8" id="KW-0368">Histidine biosynthesis</keyword>
<evidence type="ECO:0000256" key="7">
    <source>
        <dbReference type="ARBA" id="ARBA00025246"/>
    </source>
</evidence>
<dbReference type="PANTHER" id="PTHR43707">
    <property type="entry name" value="HISTIDYL-TRNA SYNTHETASE"/>
    <property type="match status" value="1"/>
</dbReference>
<evidence type="ECO:0000256" key="8">
    <source>
        <dbReference type="HAMAP-Rule" id="MF_00125"/>
    </source>
</evidence>
<dbReference type="AlphaFoldDB" id="A0AA35CP35"/>
<accession>A0AA35CP35</accession>
<evidence type="ECO:0000259" key="11">
    <source>
        <dbReference type="PROSITE" id="PS50862"/>
    </source>
</evidence>
<evidence type="ECO:0000256" key="9">
    <source>
        <dbReference type="PIRSR" id="PIRSR001549-1"/>
    </source>
</evidence>
<evidence type="ECO:0000256" key="10">
    <source>
        <dbReference type="SAM" id="MobiDB-lite"/>
    </source>
</evidence>
<dbReference type="NCBIfam" id="TIGR00443">
    <property type="entry name" value="hisZ_biosyn_reg"/>
    <property type="match status" value="1"/>
</dbReference>
<dbReference type="InterPro" id="IPR006195">
    <property type="entry name" value="aa-tRNA-synth_II"/>
</dbReference>
<sequence length="446" mass="46973">MLPETLTGGFPVPDGVKDRLPRETARLRRLEDRLLEVFRLWGYREVMTPAFEFLETALAGQEARARREDYYQLFDRRGRTLVLRPDMTAPIARLAASRAAVEPLPLRYSYRGPVFRRRGHRYGELHEVWQAGVELIGARGMRADAEIIALACDALARAGLQGYKVGVGHVAVVEGLLARAGVPGSAAADLKEALAARDLVAFERLAREAAPAGADLLVDMASFTGSAREALGRFGGEPGDPVRAALEEIDGTLRLLAGYGVEAQVCLDLGLARHFGYYTGIVFEAYAPGVGAPVLGGGRYDRLLAAFAGDGAGTPATGFALDLDRVLQALERQGGPEPEDEAPILLVPAPGAEALAHARARELRAAGRVVEVELDGLEGEALEAYVRARGVAEVVRVEAAGAAGPASGPGGSAAAGPSRPGRPGAAPGDRDRRGAPRPGGGVTPIH</sequence>
<feature type="binding site" evidence="9">
    <location>
        <position position="116"/>
    </location>
    <ligand>
        <name>L-histidine</name>
        <dbReference type="ChEBI" id="CHEBI:57595"/>
    </ligand>
</feature>
<keyword evidence="13" id="KW-1185">Reference proteome</keyword>
<dbReference type="PANTHER" id="PTHR43707:SF1">
    <property type="entry name" value="HISTIDINE--TRNA LIGASE, MITOCHONDRIAL-RELATED"/>
    <property type="match status" value="1"/>
</dbReference>
<keyword evidence="6 8" id="KW-0963">Cytoplasm</keyword>
<evidence type="ECO:0000313" key="12">
    <source>
        <dbReference type="EMBL" id="BDG61272.1"/>
    </source>
</evidence>
<dbReference type="CDD" id="cd00773">
    <property type="entry name" value="HisRS-like_core"/>
    <property type="match status" value="1"/>
</dbReference>
<dbReference type="GO" id="GO:0004821">
    <property type="term" value="F:histidine-tRNA ligase activity"/>
    <property type="evidence" value="ECO:0007669"/>
    <property type="project" value="TreeGrafter"/>
</dbReference>
<evidence type="ECO:0000256" key="6">
    <source>
        <dbReference type="ARBA" id="ARBA00022490"/>
    </source>
</evidence>
<dbReference type="HAMAP" id="MF_00125">
    <property type="entry name" value="HisZ"/>
    <property type="match status" value="1"/>
</dbReference>
<dbReference type="InterPro" id="IPR045864">
    <property type="entry name" value="aa-tRNA-synth_II/BPL/LPL"/>
</dbReference>
<dbReference type="InterPro" id="IPR004517">
    <property type="entry name" value="HisZ"/>
</dbReference>
<dbReference type="GO" id="GO:0005737">
    <property type="term" value="C:cytoplasm"/>
    <property type="evidence" value="ECO:0007669"/>
    <property type="project" value="UniProtKB-SubCell"/>
</dbReference>
<comment type="subcellular location">
    <subcellularLocation>
        <location evidence="1 8">Cytoplasm</location>
    </subcellularLocation>
</comment>
<dbReference type="RefSeq" id="WP_264841931.1">
    <property type="nucleotide sequence ID" value="NZ_AP025628.1"/>
</dbReference>
<protein>
    <recommendedName>
        <fullName evidence="5 8">ATP phosphoribosyltransferase regulatory subunit</fullName>
    </recommendedName>
</protein>
<evidence type="ECO:0000256" key="4">
    <source>
        <dbReference type="ARBA" id="ARBA00011496"/>
    </source>
</evidence>
<feature type="compositionally biased region" description="Gly residues" evidence="10">
    <location>
        <begin position="437"/>
        <end position="446"/>
    </location>
</feature>
<feature type="binding site" evidence="9">
    <location>
        <position position="130"/>
    </location>
    <ligand>
        <name>L-histidine</name>
        <dbReference type="ChEBI" id="CHEBI:57595"/>
    </ligand>
</feature>
<proteinExistence type="inferred from homology"/>
<dbReference type="InterPro" id="IPR004516">
    <property type="entry name" value="HisRS/HisZ"/>
</dbReference>
<evidence type="ECO:0000256" key="5">
    <source>
        <dbReference type="ARBA" id="ARBA00020397"/>
    </source>
</evidence>
<dbReference type="Pfam" id="PF13393">
    <property type="entry name" value="tRNA-synt_His"/>
    <property type="match status" value="1"/>
</dbReference>